<dbReference type="STRING" id="31246.A0A183Q0Q7"/>
<reference evidence="1 2" key="1">
    <citation type="submission" date="2018-11" db="EMBL/GenBank/DDBJ databases">
        <authorList>
            <consortium name="Pathogen Informatics"/>
        </authorList>
    </citation>
    <scope>NUCLEOTIDE SEQUENCE [LARGE SCALE GENOMIC DNA]</scope>
    <source>
        <strain>Denwood</strain>
        <strain evidence="2">Zambia</strain>
    </source>
</reference>
<accession>A0A183Q0Q7</accession>
<organism evidence="1 2">
    <name type="scientific">Schistosoma mattheei</name>
    <dbReference type="NCBI Taxonomy" id="31246"/>
    <lineage>
        <taxon>Eukaryota</taxon>
        <taxon>Metazoa</taxon>
        <taxon>Spiralia</taxon>
        <taxon>Lophotrochozoa</taxon>
        <taxon>Platyhelminthes</taxon>
        <taxon>Trematoda</taxon>
        <taxon>Digenea</taxon>
        <taxon>Strigeidida</taxon>
        <taxon>Schistosomatoidea</taxon>
        <taxon>Schistosomatidae</taxon>
        <taxon>Schistosoma</taxon>
    </lineage>
</organism>
<dbReference type="Pfam" id="PF20049">
    <property type="entry name" value="DUF6451"/>
    <property type="match status" value="1"/>
</dbReference>
<dbReference type="PANTHER" id="PTHR47027:SF25">
    <property type="entry name" value="REVERSE TRANSCRIPTASE DOMAIN-CONTAINING PROTEIN"/>
    <property type="match status" value="1"/>
</dbReference>
<proteinExistence type="predicted"/>
<gene>
    <name evidence="1" type="ORF">SMTD_LOCUS20193</name>
</gene>
<dbReference type="InterPro" id="IPR045609">
    <property type="entry name" value="DUF6451"/>
</dbReference>
<keyword evidence="2" id="KW-1185">Reference proteome</keyword>
<name>A0A183Q0Q7_9TREM</name>
<dbReference type="EMBL" id="UZAL01043846">
    <property type="protein sequence ID" value="VDP81829.1"/>
    <property type="molecule type" value="Genomic_DNA"/>
</dbReference>
<protein>
    <submittedName>
        <fullName evidence="1">Uncharacterized protein</fullName>
    </submittedName>
</protein>
<sequence>MKTSTSSEKHGIHWSGRMQLDDLDFTDDLALLSLTQQQMQEKTTSVAAASVALGHNTTRTNRTTLDHEALENAQTSIYLDSIIDQHGGSDAIVEPRIGEARAAYLQLKSIWNSKQLTTNTKVKIFNTTVKTVLLYAAETWRITKVRVCWRMVFCGLRSIRSNRRK</sequence>
<evidence type="ECO:0000313" key="1">
    <source>
        <dbReference type="EMBL" id="VDP81829.1"/>
    </source>
</evidence>
<evidence type="ECO:0000313" key="2">
    <source>
        <dbReference type="Proteomes" id="UP000269396"/>
    </source>
</evidence>
<dbReference type="PANTHER" id="PTHR47027">
    <property type="entry name" value="REVERSE TRANSCRIPTASE DOMAIN-CONTAINING PROTEIN"/>
    <property type="match status" value="1"/>
</dbReference>
<dbReference type="AlphaFoldDB" id="A0A183Q0Q7"/>
<dbReference type="Proteomes" id="UP000269396">
    <property type="component" value="Unassembled WGS sequence"/>
</dbReference>